<evidence type="ECO:0000313" key="2">
    <source>
        <dbReference type="EMBL" id="MFC4529690.1"/>
    </source>
</evidence>
<keyword evidence="1" id="KW-0812">Transmembrane</keyword>
<accession>A0ABV9CA09</accession>
<keyword evidence="1" id="KW-0472">Membrane</keyword>
<feature type="transmembrane region" description="Helical" evidence="1">
    <location>
        <begin position="326"/>
        <end position="344"/>
    </location>
</feature>
<keyword evidence="1" id="KW-1133">Transmembrane helix</keyword>
<sequence length="359" mass="38227">MSLLEKRYRYVLRLLPPSYRAEREEEMVSAFLEGAGHLAGADDARPRWSEVASVAALSLRVRLGGIGAAPRFLAWGEAVRLVAVLGLAFQSAMSCVWFGDFLERYAFFGVLPTAHQQALTAAGSPDRLWDIVHGFGALLWVAAFAALVRGRPRTAKALASLAVVSVYSDHLKMWTVDPGQAVSAMVVQTLLFAFPVLALFAGFHRDAPVARRPLWVAALPVVAGVPLYALLGLLGTKALARSIDLRVWAWVWPWMDLPGVACLALLVACVARIGVHALVPARRSPGPPMALALLVVPVTLGVLARINLDGVDAVSRTMAAVNAAQIAALLLCGVTLTVLALLTLPPSPHPQAGRSPSPS</sequence>
<feature type="transmembrane region" description="Helical" evidence="1">
    <location>
        <begin position="78"/>
        <end position="99"/>
    </location>
</feature>
<dbReference type="EMBL" id="JBHSFP010000001">
    <property type="protein sequence ID" value="MFC4529690.1"/>
    <property type="molecule type" value="Genomic_DNA"/>
</dbReference>
<feature type="transmembrane region" description="Helical" evidence="1">
    <location>
        <begin position="214"/>
        <end position="234"/>
    </location>
</feature>
<gene>
    <name evidence="2" type="ORF">ACFO60_02845</name>
</gene>
<feature type="transmembrane region" description="Helical" evidence="1">
    <location>
        <begin position="181"/>
        <end position="202"/>
    </location>
</feature>
<evidence type="ECO:0000256" key="1">
    <source>
        <dbReference type="SAM" id="Phobius"/>
    </source>
</evidence>
<dbReference type="Proteomes" id="UP001596004">
    <property type="component" value="Unassembled WGS sequence"/>
</dbReference>
<comment type="caution">
    <text evidence="2">The sequence shown here is derived from an EMBL/GenBank/DDBJ whole genome shotgun (WGS) entry which is preliminary data.</text>
</comment>
<feature type="transmembrane region" description="Helical" evidence="1">
    <location>
        <begin position="254"/>
        <end position="275"/>
    </location>
</feature>
<name>A0ABV9CA09_9ACTN</name>
<feature type="transmembrane region" description="Helical" evidence="1">
    <location>
        <begin position="131"/>
        <end position="150"/>
    </location>
</feature>
<feature type="transmembrane region" description="Helical" evidence="1">
    <location>
        <begin position="287"/>
        <end position="306"/>
    </location>
</feature>
<reference evidence="3" key="1">
    <citation type="journal article" date="2019" name="Int. J. Syst. Evol. Microbiol.">
        <title>The Global Catalogue of Microorganisms (GCM) 10K type strain sequencing project: providing services to taxonomists for standard genome sequencing and annotation.</title>
        <authorList>
            <consortium name="The Broad Institute Genomics Platform"/>
            <consortium name="The Broad Institute Genome Sequencing Center for Infectious Disease"/>
            <person name="Wu L."/>
            <person name="Ma J."/>
        </authorList>
    </citation>
    <scope>NUCLEOTIDE SEQUENCE [LARGE SCALE GENOMIC DNA]</scope>
    <source>
        <strain evidence="3">CGMCC 4.7132</strain>
    </source>
</reference>
<dbReference type="RefSeq" id="WP_380836357.1">
    <property type="nucleotide sequence ID" value="NZ_JBHSFP010000001.1"/>
</dbReference>
<organism evidence="2 3">
    <name type="scientific">Sphaerisporangium dianthi</name>
    <dbReference type="NCBI Taxonomy" id="1436120"/>
    <lineage>
        <taxon>Bacteria</taxon>
        <taxon>Bacillati</taxon>
        <taxon>Actinomycetota</taxon>
        <taxon>Actinomycetes</taxon>
        <taxon>Streptosporangiales</taxon>
        <taxon>Streptosporangiaceae</taxon>
        <taxon>Sphaerisporangium</taxon>
    </lineage>
</organism>
<keyword evidence="3" id="KW-1185">Reference proteome</keyword>
<evidence type="ECO:0000313" key="3">
    <source>
        <dbReference type="Proteomes" id="UP001596004"/>
    </source>
</evidence>
<protein>
    <submittedName>
        <fullName evidence="2">Uncharacterized protein</fullName>
    </submittedName>
</protein>
<proteinExistence type="predicted"/>